<geneLocation type="plasmid" evidence="3">
    <name>pinbov266</name>
</geneLocation>
<evidence type="ECO:0000256" key="1">
    <source>
        <dbReference type="SAM" id="Phobius"/>
    </source>
</evidence>
<protein>
    <submittedName>
        <fullName evidence="2">Uncharacterized protein</fullName>
    </submittedName>
</protein>
<dbReference type="RefSeq" id="WP_110074456.1">
    <property type="nucleotide sequence ID" value="NZ_CM009897.1"/>
</dbReference>
<feature type="transmembrane region" description="Helical" evidence="1">
    <location>
        <begin position="172"/>
        <end position="190"/>
    </location>
</feature>
<feature type="transmembrane region" description="Helical" evidence="1">
    <location>
        <begin position="114"/>
        <end position="133"/>
    </location>
</feature>
<proteinExistence type="predicted"/>
<keyword evidence="1" id="KW-1133">Transmembrane helix</keyword>
<name>A0A317FW54_BUTFI</name>
<feature type="transmembrane region" description="Helical" evidence="1">
    <location>
        <begin position="227"/>
        <end position="249"/>
    </location>
</feature>
<keyword evidence="1" id="KW-0812">Transmembrane</keyword>
<feature type="transmembrane region" description="Helical" evidence="1">
    <location>
        <begin position="61"/>
        <end position="79"/>
    </location>
</feature>
<evidence type="ECO:0000313" key="2">
    <source>
        <dbReference type="EMBL" id="PWT25925.1"/>
    </source>
</evidence>
<keyword evidence="3" id="KW-1185">Reference proteome</keyword>
<accession>A0A317FW54</accession>
<comment type="caution">
    <text evidence="2">The sequence shown here is derived from an EMBL/GenBank/DDBJ whole genome shotgun (WGS) entry which is preliminary data.</text>
</comment>
<feature type="transmembrane region" description="Helical" evidence="1">
    <location>
        <begin position="197"/>
        <end position="215"/>
    </location>
</feature>
<gene>
    <name evidence="2" type="ORF">CPT75_00650</name>
</gene>
<evidence type="ECO:0000313" key="3">
    <source>
        <dbReference type="Proteomes" id="UP000245488"/>
    </source>
</evidence>
<dbReference type="Proteomes" id="UP000245488">
    <property type="component" value="Plasmid pINBov266"/>
</dbReference>
<dbReference type="EMBL" id="NXNG01000002">
    <property type="protein sequence ID" value="PWT25925.1"/>
    <property type="molecule type" value="Genomic_DNA"/>
</dbReference>
<reference evidence="2 3" key="1">
    <citation type="submission" date="2017-09" db="EMBL/GenBank/DDBJ databases">
        <title>High-quality draft genome sequence of Butyrivibrio fibrisolvens INBov1, isolated from cow rumen.</title>
        <authorList>
            <person name="Rodriguez Hernaez J."/>
            <person name="Rivarola M."/>
            <person name="Paniego N."/>
            <person name="Cravero S."/>
            <person name="Ceron Cucchi M."/>
            <person name="Martinez M.C."/>
        </authorList>
    </citation>
    <scope>NUCLEOTIDE SEQUENCE [LARGE SCALE GENOMIC DNA]</scope>
    <source>
        <strain evidence="2 3">INBov1</strain>
        <plasmid evidence="3">pinbov266</plasmid>
    </source>
</reference>
<keyword evidence="1" id="KW-0472">Membrane</keyword>
<keyword evidence="2" id="KW-0614">Plasmid</keyword>
<organism evidence="2 3">
    <name type="scientific">Butyrivibrio fibrisolvens</name>
    <dbReference type="NCBI Taxonomy" id="831"/>
    <lineage>
        <taxon>Bacteria</taxon>
        <taxon>Bacillati</taxon>
        <taxon>Bacillota</taxon>
        <taxon>Clostridia</taxon>
        <taxon>Lachnospirales</taxon>
        <taxon>Lachnospiraceae</taxon>
        <taxon>Butyrivibrio</taxon>
    </lineage>
</organism>
<feature type="transmembrane region" description="Helical" evidence="1">
    <location>
        <begin position="18"/>
        <end position="40"/>
    </location>
</feature>
<dbReference type="AlphaFoldDB" id="A0A317FW54"/>
<sequence>MGDIIVYISKKNHVLTDALIQTAAVNFAEALIMGIVRLILGKLIVGSPDMLNRDIAVSGNIIAGIRIFLTFLVFVNAYGKLNRARSVVSKDDYLEMAKLQEEFNPGGVSTLSSYSTFQLLQIWAFVLVGMSLLQEMGGAMYQRFITMLSLSTLDMASADFIAIYNVTHGFKYMGMTMAIIIAIFATGIFIKDRNLKVVALVLMGAFVLAFAVMQMNTITLAGRTMGIVWTSVIFHALQTVGLLSIALYLRSK</sequence>